<feature type="domain" description="M23ase beta-sheet core" evidence="3">
    <location>
        <begin position="137"/>
        <end position="231"/>
    </location>
</feature>
<evidence type="ECO:0000313" key="4">
    <source>
        <dbReference type="EMBL" id="TCL36476.1"/>
    </source>
</evidence>
<dbReference type="InterPro" id="IPR011055">
    <property type="entry name" value="Dup_hybrid_motif"/>
</dbReference>
<dbReference type="Gene3D" id="2.70.70.10">
    <property type="entry name" value="Glucose Permease (Domain IIA)"/>
    <property type="match status" value="1"/>
</dbReference>
<dbReference type="RefSeq" id="WP_132081177.1">
    <property type="nucleotide sequence ID" value="NZ_DALZLR010000008.1"/>
</dbReference>
<protein>
    <submittedName>
        <fullName evidence="4">Peptidase M23-like protein</fullName>
    </submittedName>
</protein>
<name>A0A4R1PVY2_9FIRM</name>
<evidence type="ECO:0000256" key="1">
    <source>
        <dbReference type="ARBA" id="ARBA00022729"/>
    </source>
</evidence>
<dbReference type="CDD" id="cd12797">
    <property type="entry name" value="M23_peptidase"/>
    <property type="match status" value="1"/>
</dbReference>
<dbReference type="PANTHER" id="PTHR21666">
    <property type="entry name" value="PEPTIDASE-RELATED"/>
    <property type="match status" value="1"/>
</dbReference>
<dbReference type="PANTHER" id="PTHR21666:SF289">
    <property type="entry name" value="L-ALA--D-GLU ENDOPEPTIDASE"/>
    <property type="match status" value="1"/>
</dbReference>
<comment type="caution">
    <text evidence="4">The sequence shown here is derived from an EMBL/GenBank/DDBJ whole genome shotgun (WGS) entry which is preliminary data.</text>
</comment>
<organism evidence="4 5">
    <name type="scientific">Anaerospora hongkongensis</name>
    <dbReference type="NCBI Taxonomy" id="244830"/>
    <lineage>
        <taxon>Bacteria</taxon>
        <taxon>Bacillati</taxon>
        <taxon>Bacillota</taxon>
        <taxon>Negativicutes</taxon>
        <taxon>Selenomonadales</taxon>
        <taxon>Sporomusaceae</taxon>
        <taxon>Anaerospora</taxon>
    </lineage>
</organism>
<sequence>MAKLLNKWKKDTRWGESARDYHWQYDEEPDYTWLKKLVVAALIFTVGYIAQISDTAIGKTVTGGIRYVLSVETDFGYIAERLAPYAPQGFNTMVLKRVQTTVSKPADPLLYMSKPVEGKILAPFGWWTHPVLKQEMMHEGINFEALPGTNVKAASSGKVKTITESAQFGKTLIIEHGQEIETLYGHLGEVLVNAGDMVSQGQVVAKSGKTGMTTGPILYFELREKGKPVDPMTRLKGDFPANSSNKEGK</sequence>
<dbReference type="AlphaFoldDB" id="A0A4R1PVY2"/>
<evidence type="ECO:0000259" key="3">
    <source>
        <dbReference type="Pfam" id="PF01551"/>
    </source>
</evidence>
<dbReference type="Pfam" id="PF01551">
    <property type="entry name" value="Peptidase_M23"/>
    <property type="match status" value="1"/>
</dbReference>
<dbReference type="InterPro" id="IPR016047">
    <property type="entry name" value="M23ase_b-sheet_dom"/>
</dbReference>
<keyword evidence="5" id="KW-1185">Reference proteome</keyword>
<proteinExistence type="predicted"/>
<dbReference type="OrthoDB" id="9809488at2"/>
<dbReference type="EMBL" id="SLUI01000008">
    <property type="protein sequence ID" value="TCL36476.1"/>
    <property type="molecule type" value="Genomic_DNA"/>
</dbReference>
<accession>A0A4R1PVY2</accession>
<gene>
    <name evidence="4" type="ORF">EV210_108116</name>
</gene>
<dbReference type="InterPro" id="IPR050570">
    <property type="entry name" value="Cell_wall_metabolism_enzyme"/>
</dbReference>
<dbReference type="SUPFAM" id="SSF51261">
    <property type="entry name" value="Duplicated hybrid motif"/>
    <property type="match status" value="1"/>
</dbReference>
<feature type="region of interest" description="Disordered" evidence="2">
    <location>
        <begin position="230"/>
        <end position="249"/>
    </location>
</feature>
<evidence type="ECO:0000313" key="5">
    <source>
        <dbReference type="Proteomes" id="UP000295063"/>
    </source>
</evidence>
<dbReference type="Proteomes" id="UP000295063">
    <property type="component" value="Unassembled WGS sequence"/>
</dbReference>
<evidence type="ECO:0000256" key="2">
    <source>
        <dbReference type="SAM" id="MobiDB-lite"/>
    </source>
</evidence>
<keyword evidence="1" id="KW-0732">Signal</keyword>
<reference evidence="4 5" key="1">
    <citation type="submission" date="2019-03" db="EMBL/GenBank/DDBJ databases">
        <title>Genomic Encyclopedia of Type Strains, Phase IV (KMG-IV): sequencing the most valuable type-strain genomes for metagenomic binning, comparative biology and taxonomic classification.</title>
        <authorList>
            <person name="Goeker M."/>
        </authorList>
    </citation>
    <scope>NUCLEOTIDE SEQUENCE [LARGE SCALE GENOMIC DNA]</scope>
    <source>
        <strain evidence="4 5">DSM 15969</strain>
    </source>
</reference>
<dbReference type="GO" id="GO:0004222">
    <property type="term" value="F:metalloendopeptidase activity"/>
    <property type="evidence" value="ECO:0007669"/>
    <property type="project" value="TreeGrafter"/>
</dbReference>